<sequence>MKSRASQRPGDGTKFLHYFTLINSFWKKNLKSFVLVSKAIALINGEQGVGGEVMFLDDFFSSMNIFGLRYTFTGQDPEHFSVSGLIEFHAVVDDSIVFVISTQNKVVGLVGLPWLKVMANLAGAA</sequence>
<reference evidence="1" key="2">
    <citation type="submission" date="2020-05" db="UniProtKB">
        <authorList>
            <consortium name="EnsemblMetazoa"/>
        </authorList>
    </citation>
    <scope>IDENTIFICATION</scope>
    <source>
        <strain evidence="1">IAEA</strain>
    </source>
</reference>
<organism evidence="1 2">
    <name type="scientific">Glossina pallidipes</name>
    <name type="common">Tsetse fly</name>
    <dbReference type="NCBI Taxonomy" id="7398"/>
    <lineage>
        <taxon>Eukaryota</taxon>
        <taxon>Metazoa</taxon>
        <taxon>Ecdysozoa</taxon>
        <taxon>Arthropoda</taxon>
        <taxon>Hexapoda</taxon>
        <taxon>Insecta</taxon>
        <taxon>Pterygota</taxon>
        <taxon>Neoptera</taxon>
        <taxon>Endopterygota</taxon>
        <taxon>Diptera</taxon>
        <taxon>Brachycera</taxon>
        <taxon>Muscomorpha</taxon>
        <taxon>Hippoboscoidea</taxon>
        <taxon>Glossinidae</taxon>
        <taxon>Glossina</taxon>
    </lineage>
</organism>
<protein>
    <submittedName>
        <fullName evidence="1">Uncharacterized protein</fullName>
    </submittedName>
</protein>
<dbReference type="EnsemblMetazoa" id="GPAI016445-RA">
    <property type="protein sequence ID" value="GPAI016445-PA"/>
    <property type="gene ID" value="GPAI016445"/>
</dbReference>
<dbReference type="Proteomes" id="UP000092445">
    <property type="component" value="Unassembled WGS sequence"/>
</dbReference>
<accession>A0A1A9ZJ80</accession>
<evidence type="ECO:0000313" key="2">
    <source>
        <dbReference type="Proteomes" id="UP000092445"/>
    </source>
</evidence>
<name>A0A1A9ZJ80_GLOPL</name>
<keyword evidence="2" id="KW-1185">Reference proteome</keyword>
<proteinExistence type="predicted"/>
<reference evidence="2" key="1">
    <citation type="submission" date="2014-03" db="EMBL/GenBank/DDBJ databases">
        <authorList>
            <person name="Aksoy S."/>
            <person name="Warren W."/>
            <person name="Wilson R.K."/>
        </authorList>
    </citation>
    <scope>NUCLEOTIDE SEQUENCE [LARGE SCALE GENOMIC DNA]</scope>
    <source>
        <strain evidence="2">IAEA</strain>
    </source>
</reference>
<dbReference type="VEuPathDB" id="VectorBase:GPAI016445"/>
<evidence type="ECO:0000313" key="1">
    <source>
        <dbReference type="EnsemblMetazoa" id="GPAI016445-PA"/>
    </source>
</evidence>
<dbReference type="AlphaFoldDB" id="A0A1A9ZJ80"/>